<evidence type="ECO:0000313" key="2">
    <source>
        <dbReference type="EMBL" id="GCE63088.1"/>
    </source>
</evidence>
<dbReference type="RefSeq" id="WP_216082683.1">
    <property type="nucleotide sequence ID" value="NZ_CACTIB010000004.1"/>
</dbReference>
<reference evidence="2 3" key="1">
    <citation type="submission" date="2019-01" db="EMBL/GenBank/DDBJ databases">
        <title>Draft genome sequences of Candidatus Mycoplasma haemohominis SWG34-3 identified from a patient with pyrexia, anemia and liver dysfunction.</title>
        <authorList>
            <person name="Sekizuka T."/>
            <person name="Hattori N."/>
            <person name="Katano H."/>
            <person name="Takuma T."/>
            <person name="Ito T."/>
            <person name="Arai N."/>
            <person name="Yanai R."/>
            <person name="Ishii S."/>
            <person name="Miura Y."/>
            <person name="Tokunaga T."/>
            <person name="Watanabe H."/>
            <person name="Nomura N."/>
            <person name="Eguchi J."/>
            <person name="Arai T."/>
            <person name="Hasegawa H."/>
            <person name="Nakamaki T."/>
            <person name="Wakita T."/>
            <person name="Niki Y."/>
            <person name="Kuroda M."/>
        </authorList>
    </citation>
    <scope>NUCLEOTIDE SEQUENCE [LARGE SCALE GENOMIC DNA]</scope>
    <source>
        <strain evidence="2">SWG34-3</strain>
    </source>
</reference>
<dbReference type="EMBL" id="BIMN01000001">
    <property type="protein sequence ID" value="GCE63088.1"/>
    <property type="molecule type" value="Genomic_DNA"/>
</dbReference>
<accession>A0A478FP44</accession>
<organism evidence="2 3">
    <name type="scientific">Candidatus Mycoplasma haematohominis</name>
    <dbReference type="NCBI Taxonomy" id="1494318"/>
    <lineage>
        <taxon>Bacteria</taxon>
        <taxon>Bacillati</taxon>
        <taxon>Mycoplasmatota</taxon>
        <taxon>Mollicutes</taxon>
        <taxon>Mycoplasmataceae</taxon>
        <taxon>Mycoplasma</taxon>
    </lineage>
</organism>
<dbReference type="AlphaFoldDB" id="A0A478FP44"/>
<sequence length="166" mass="18053">MTPQVAVGTGLGGLAAAGVGGSAIAYAAGAFEGKEKKTDENTIKTYFTEAKKDNTNANKKYIGGDGQDVKVKKWLKESDKEKQYKKDLGDNLGSMELSGSASNDKPTEEMINNLKTPNKLDESAATKIYDFTHKWCEAKKGLTYDVNSTTEFDIFKKVCFVNDVDS</sequence>
<evidence type="ECO:0000256" key="1">
    <source>
        <dbReference type="SAM" id="MobiDB-lite"/>
    </source>
</evidence>
<dbReference type="Proteomes" id="UP000324831">
    <property type="component" value="Unassembled WGS sequence"/>
</dbReference>
<evidence type="ECO:0000313" key="3">
    <source>
        <dbReference type="Proteomes" id="UP000324831"/>
    </source>
</evidence>
<gene>
    <name evidence="2" type="ORF">MHSWG343_00660</name>
</gene>
<feature type="region of interest" description="Disordered" evidence="1">
    <location>
        <begin position="85"/>
        <end position="116"/>
    </location>
</feature>
<protein>
    <submittedName>
        <fullName evidence="2">Uncharacterized protein</fullName>
    </submittedName>
</protein>
<proteinExistence type="predicted"/>
<name>A0A478FP44_9MOLU</name>
<comment type="caution">
    <text evidence="2">The sequence shown here is derived from an EMBL/GenBank/DDBJ whole genome shotgun (WGS) entry which is preliminary data.</text>
</comment>